<evidence type="ECO:0000256" key="8">
    <source>
        <dbReference type="ARBA" id="ARBA00022679"/>
    </source>
</evidence>
<dbReference type="InterPro" id="IPR031127">
    <property type="entry name" value="E3_UB_ligase_RBR"/>
</dbReference>
<keyword evidence="19" id="KW-0812">Transmembrane</keyword>
<keyword evidence="7" id="KW-0597">Phosphoprotein</keyword>
<evidence type="ECO:0000313" key="22">
    <source>
        <dbReference type="Proteomes" id="UP000683360"/>
    </source>
</evidence>
<dbReference type="InterPro" id="IPR002867">
    <property type="entry name" value="IBR_dom"/>
</dbReference>
<evidence type="ECO:0000256" key="16">
    <source>
        <dbReference type="ARBA" id="ARBA00023128"/>
    </source>
</evidence>
<keyword evidence="19" id="KW-1133">Transmembrane helix</keyword>
<evidence type="ECO:0000256" key="7">
    <source>
        <dbReference type="ARBA" id="ARBA00022553"/>
    </source>
</evidence>
<evidence type="ECO:0000256" key="17">
    <source>
        <dbReference type="ARBA" id="ARBA00029442"/>
    </source>
</evidence>
<evidence type="ECO:0000256" key="14">
    <source>
        <dbReference type="ARBA" id="ARBA00022843"/>
    </source>
</evidence>
<dbReference type="Gene3D" id="1.20.120.1750">
    <property type="match status" value="1"/>
</dbReference>
<dbReference type="GO" id="GO:0016567">
    <property type="term" value="P:protein ubiquitination"/>
    <property type="evidence" value="ECO:0007669"/>
    <property type="project" value="InterPro"/>
</dbReference>
<keyword evidence="11" id="KW-0863">Zinc-finger</keyword>
<dbReference type="PROSITE" id="PS51873">
    <property type="entry name" value="TRIAD"/>
    <property type="match status" value="1"/>
</dbReference>
<name>A0A8S3PQ01_MYTED</name>
<dbReference type="GO" id="GO:0006914">
    <property type="term" value="P:autophagy"/>
    <property type="evidence" value="ECO:0007669"/>
    <property type="project" value="UniProtKB-KW"/>
</dbReference>
<dbReference type="InterPro" id="IPR003977">
    <property type="entry name" value="Parkin"/>
</dbReference>
<evidence type="ECO:0000256" key="3">
    <source>
        <dbReference type="ARBA" id="ARBA00004514"/>
    </source>
</evidence>
<dbReference type="SMART" id="SM00647">
    <property type="entry name" value="IBR"/>
    <property type="match status" value="2"/>
</dbReference>
<evidence type="ECO:0000256" key="4">
    <source>
        <dbReference type="ARBA" id="ARBA00004906"/>
    </source>
</evidence>
<dbReference type="Proteomes" id="UP000683360">
    <property type="component" value="Unassembled WGS sequence"/>
</dbReference>
<dbReference type="InterPro" id="IPR044066">
    <property type="entry name" value="TRIAD_supradom"/>
</dbReference>
<evidence type="ECO:0000256" key="13">
    <source>
        <dbReference type="ARBA" id="ARBA00022833"/>
    </source>
</evidence>
<organism evidence="21 22">
    <name type="scientific">Mytilus edulis</name>
    <name type="common">Blue mussel</name>
    <dbReference type="NCBI Taxonomy" id="6550"/>
    <lineage>
        <taxon>Eukaryota</taxon>
        <taxon>Metazoa</taxon>
        <taxon>Spiralia</taxon>
        <taxon>Lophotrochozoa</taxon>
        <taxon>Mollusca</taxon>
        <taxon>Bivalvia</taxon>
        <taxon>Autobranchia</taxon>
        <taxon>Pteriomorphia</taxon>
        <taxon>Mytilida</taxon>
        <taxon>Mytiloidea</taxon>
        <taxon>Mytilidae</taxon>
        <taxon>Mytilinae</taxon>
        <taxon>Mytilus</taxon>
    </lineage>
</organism>
<reference evidence="21" key="1">
    <citation type="submission" date="2021-03" db="EMBL/GenBank/DDBJ databases">
        <authorList>
            <person name="Bekaert M."/>
        </authorList>
    </citation>
    <scope>NUCLEOTIDE SEQUENCE</scope>
</reference>
<dbReference type="PANTHER" id="PTHR11685">
    <property type="entry name" value="RBR FAMILY RING FINGER AND IBR DOMAIN-CONTAINING"/>
    <property type="match status" value="1"/>
</dbReference>
<evidence type="ECO:0000259" key="20">
    <source>
        <dbReference type="PROSITE" id="PS51873"/>
    </source>
</evidence>
<evidence type="ECO:0000256" key="18">
    <source>
        <dbReference type="ARBA" id="ARBA00029536"/>
    </source>
</evidence>
<evidence type="ECO:0000256" key="19">
    <source>
        <dbReference type="SAM" id="Phobius"/>
    </source>
</evidence>
<comment type="pathway">
    <text evidence="4">Protein modification; protein ubiquitination.</text>
</comment>
<dbReference type="InterPro" id="IPR047536">
    <property type="entry name" value="Rcat_RBR_parkin"/>
</dbReference>
<evidence type="ECO:0000256" key="12">
    <source>
        <dbReference type="ARBA" id="ARBA00022786"/>
    </source>
</evidence>
<keyword evidence="16" id="KW-0496">Mitochondrion</keyword>
<keyword evidence="10" id="KW-0677">Repeat</keyword>
<dbReference type="SUPFAM" id="SSF57850">
    <property type="entry name" value="RING/U-box"/>
    <property type="match status" value="2"/>
</dbReference>
<comment type="catalytic activity">
    <reaction evidence="1">
        <text>[E2 ubiquitin-conjugating enzyme]-S-ubiquitinyl-L-cysteine + [acceptor protein]-L-lysine = [E2 ubiquitin-conjugating enzyme]-L-cysteine + [acceptor protein]-N(6)-ubiquitinyl-L-lysine.</text>
        <dbReference type="EC" id="2.3.2.31"/>
    </reaction>
</comment>
<keyword evidence="12" id="KW-0833">Ubl conjugation pathway</keyword>
<dbReference type="GO" id="GO:0008270">
    <property type="term" value="F:zinc ion binding"/>
    <property type="evidence" value="ECO:0007669"/>
    <property type="project" value="UniProtKB-KW"/>
</dbReference>
<evidence type="ECO:0000313" key="21">
    <source>
        <dbReference type="EMBL" id="CAG2184738.1"/>
    </source>
</evidence>
<dbReference type="Gene3D" id="2.20.25.20">
    <property type="match status" value="1"/>
</dbReference>
<proteinExistence type="inferred from homology"/>
<dbReference type="GO" id="GO:0061630">
    <property type="term" value="F:ubiquitin protein ligase activity"/>
    <property type="evidence" value="ECO:0007669"/>
    <property type="project" value="UniProtKB-EC"/>
</dbReference>
<sequence>MDIISLSWYAIGYIVDINLDIVSIVLVVLLYIVDINHGYSLPCPGTPLLYIVDINHGYSLHCPVGCENSLLQDAHHFYLLGEEQYERYKRFGTEEYVLQNNGVLCPFPGCGAGILIQDSCKQVVCHNCRFEFCRQCLNSYHGSSECRQQLLEDNTQDYKVDEERELRARWDQESLATIEEISKPCPGCCTKTERDGGCMHMHCSRCQMDWCWLCDREWNRECQGNHCVFSTSVCPFIFFCFDCEIDCPSQTYNLGPLGDFLYLCFFTGNFCLLNLCVL</sequence>
<evidence type="ECO:0000256" key="15">
    <source>
        <dbReference type="ARBA" id="ARBA00023006"/>
    </source>
</evidence>
<evidence type="ECO:0000256" key="11">
    <source>
        <dbReference type="ARBA" id="ARBA00022771"/>
    </source>
</evidence>
<dbReference type="FunFam" id="1.20.120.1750:FF:000009">
    <property type="entry name" value="E3 ubiquitin-protein ligase parkin"/>
    <property type="match status" value="1"/>
</dbReference>
<keyword evidence="9" id="KW-0479">Metal-binding</keyword>
<dbReference type="AlphaFoldDB" id="A0A8S3PQ01"/>
<accession>A0A8S3PQ01</accession>
<keyword evidence="13" id="KW-0862">Zinc</keyword>
<dbReference type="Pfam" id="PF17978">
    <property type="entry name" value="zf-RING_14"/>
    <property type="match status" value="1"/>
</dbReference>
<comment type="caution">
    <text evidence="21">The sequence shown here is derived from an EMBL/GenBank/DDBJ whole genome shotgun (WGS) entry which is preliminary data.</text>
</comment>
<evidence type="ECO:0000256" key="5">
    <source>
        <dbReference type="ARBA" id="ARBA00012251"/>
    </source>
</evidence>
<comment type="subcellular location">
    <subcellularLocation>
        <location evidence="3">Cytoplasm</location>
        <location evidence="3">Cytosol</location>
    </subcellularLocation>
    <subcellularLocation>
        <location evidence="2">Mitochondrion</location>
    </subcellularLocation>
</comment>
<feature type="domain" description="RING-type" evidence="20">
    <location>
        <begin position="1"/>
        <end position="240"/>
    </location>
</feature>
<dbReference type="InterPro" id="IPR041170">
    <property type="entry name" value="Znf-RING_14"/>
</dbReference>
<keyword evidence="19" id="KW-0472">Membrane</keyword>
<dbReference type="GO" id="GO:0005739">
    <property type="term" value="C:mitochondrion"/>
    <property type="evidence" value="ECO:0007669"/>
    <property type="project" value="UniProtKB-SubCell"/>
</dbReference>
<keyword evidence="22" id="KW-1185">Reference proteome</keyword>
<protein>
    <recommendedName>
        <fullName evidence="18">E3 ubiquitin-protein ligase parkin</fullName>
        <ecNumber evidence="5">2.3.2.31</ecNumber>
    </recommendedName>
</protein>
<evidence type="ECO:0000256" key="9">
    <source>
        <dbReference type="ARBA" id="ARBA00022723"/>
    </source>
</evidence>
<dbReference type="InterPro" id="IPR047534">
    <property type="entry name" value="BRcat_RBR_parkin"/>
</dbReference>
<evidence type="ECO:0000256" key="10">
    <source>
        <dbReference type="ARBA" id="ARBA00022737"/>
    </source>
</evidence>
<gene>
    <name evidence="21" type="ORF">MEDL_389</name>
</gene>
<dbReference type="PRINTS" id="PR01475">
    <property type="entry name" value="PARKIN"/>
</dbReference>
<dbReference type="EMBL" id="CAJPWZ010000023">
    <property type="protein sequence ID" value="CAG2184738.1"/>
    <property type="molecule type" value="Genomic_DNA"/>
</dbReference>
<keyword evidence="15" id="KW-0072">Autophagy</keyword>
<dbReference type="OrthoDB" id="1431934at2759"/>
<keyword evidence="6" id="KW-0963">Cytoplasm</keyword>
<evidence type="ECO:0000256" key="1">
    <source>
        <dbReference type="ARBA" id="ARBA00001798"/>
    </source>
</evidence>
<dbReference type="Pfam" id="PF22605">
    <property type="entry name" value="IBR_2"/>
    <property type="match status" value="1"/>
</dbReference>
<keyword evidence="21" id="KW-0012">Acyltransferase</keyword>
<evidence type="ECO:0000256" key="6">
    <source>
        <dbReference type="ARBA" id="ARBA00022490"/>
    </source>
</evidence>
<dbReference type="EC" id="2.3.2.31" evidence="5"/>
<dbReference type="CDD" id="cd20340">
    <property type="entry name" value="BRcat_RBR_parkin"/>
    <property type="match status" value="1"/>
</dbReference>
<keyword evidence="8 21" id="KW-0808">Transferase</keyword>
<keyword evidence="14" id="KW-0832">Ubl conjugation</keyword>
<evidence type="ECO:0000256" key="2">
    <source>
        <dbReference type="ARBA" id="ARBA00004173"/>
    </source>
</evidence>
<dbReference type="InterPro" id="IPR054694">
    <property type="entry name" value="Parkin-like_IBR"/>
</dbReference>
<dbReference type="GO" id="GO:0005829">
    <property type="term" value="C:cytosol"/>
    <property type="evidence" value="ECO:0007669"/>
    <property type="project" value="UniProtKB-SubCell"/>
</dbReference>
<comment type="similarity">
    <text evidence="17">Belongs to the RBR family. Parkin subfamily.</text>
</comment>
<feature type="transmembrane region" description="Helical" evidence="19">
    <location>
        <begin position="6"/>
        <end position="32"/>
    </location>
</feature>
<dbReference type="CDD" id="cd20357">
    <property type="entry name" value="Rcat_RBR_parkin"/>
    <property type="match status" value="1"/>
</dbReference>